<dbReference type="InterPro" id="IPR040190">
    <property type="entry name" value="MURQ/GCKR"/>
</dbReference>
<evidence type="ECO:0000256" key="8">
    <source>
        <dbReference type="ARBA" id="ARBA00067056"/>
    </source>
</evidence>
<reference evidence="15 17" key="2">
    <citation type="submission" date="2024-04" db="EMBL/GenBank/DDBJ databases">
        <title>Three lactobacilli isolated from voided urine samples from females with type 2 diabetes.</title>
        <authorList>
            <person name="Kula A."/>
            <person name="Stegman N."/>
            <person name="Putonti C."/>
        </authorList>
    </citation>
    <scope>NUCLEOTIDE SEQUENCE [LARGE SCALE GENOMIC DNA]</scope>
    <source>
        <strain evidence="15 17">1855</strain>
    </source>
</reference>
<dbReference type="EMBL" id="JBBVUL010000006">
    <property type="protein sequence ID" value="MEL0565134.1"/>
    <property type="molecule type" value="Genomic_DNA"/>
</dbReference>
<evidence type="ECO:0000256" key="7">
    <source>
        <dbReference type="ARBA" id="ARBA00061234"/>
    </source>
</evidence>
<dbReference type="PROSITE" id="PS51464">
    <property type="entry name" value="SIS"/>
    <property type="match status" value="1"/>
</dbReference>
<reference evidence="14 16" key="1">
    <citation type="submission" date="2019-09" db="EMBL/GenBank/DDBJ databases">
        <title>Draft genome sequence assemblies of isolates from the urinary tract.</title>
        <authorList>
            <person name="Mores C.R."/>
            <person name="Putonti C."/>
            <person name="Wolfe A.J."/>
        </authorList>
    </citation>
    <scope>NUCLEOTIDE SEQUENCE [LARGE SCALE GENOMIC DNA]</scope>
    <source>
        <strain evidence="14 16">UMB246</strain>
    </source>
</reference>
<dbReference type="PANTHER" id="PTHR10088">
    <property type="entry name" value="GLUCOKINASE REGULATORY PROTEIN"/>
    <property type="match status" value="1"/>
</dbReference>
<comment type="pathway">
    <text evidence="12">Amino-sugar metabolism; N-acetylmuramate degradation.</text>
</comment>
<accession>A0A5N1I6F6</accession>
<evidence type="ECO:0000256" key="1">
    <source>
        <dbReference type="ARBA" id="ARBA00011738"/>
    </source>
</evidence>
<dbReference type="NCBIfam" id="NF003915">
    <property type="entry name" value="PRK05441.1"/>
    <property type="match status" value="1"/>
</dbReference>
<evidence type="ECO:0000256" key="9">
    <source>
        <dbReference type="ARBA" id="ARBA00070061"/>
    </source>
</evidence>
<evidence type="ECO:0000313" key="14">
    <source>
        <dbReference type="EMBL" id="KAA9320464.1"/>
    </source>
</evidence>
<evidence type="ECO:0000259" key="13">
    <source>
        <dbReference type="PROSITE" id="PS51464"/>
    </source>
</evidence>
<name>A0A5N1I6F6_LACJE</name>
<evidence type="ECO:0000256" key="11">
    <source>
        <dbReference type="ARBA" id="ARBA00084049"/>
    </source>
</evidence>
<dbReference type="Pfam" id="PF22645">
    <property type="entry name" value="GKRP_SIS_N"/>
    <property type="match status" value="1"/>
</dbReference>
<dbReference type="Proteomes" id="UP001385848">
    <property type="component" value="Unassembled WGS sequence"/>
</dbReference>
<dbReference type="GO" id="GO:0097367">
    <property type="term" value="F:carbohydrate derivative binding"/>
    <property type="evidence" value="ECO:0007669"/>
    <property type="project" value="InterPro"/>
</dbReference>
<dbReference type="GO" id="GO:0097173">
    <property type="term" value="P:N-acetylmuramic acid catabolic process"/>
    <property type="evidence" value="ECO:0007669"/>
    <property type="project" value="UniProtKB-UniPathway"/>
</dbReference>
<comment type="miscellaneous">
    <text evidence="12">A lyase-type mechanism (elimination/hydration) is suggested for the cleavage of the lactyl ether bond of MurNAc 6-phosphate, with the formation of an alpha,beta-unsaturated aldehyde intermediate with (E)-stereochemistry, followed by the syn addition of water to give product.</text>
</comment>
<comment type="caution">
    <text evidence="14">The sequence shown here is derived from an EMBL/GenBank/DDBJ whole genome shotgun (WGS) entry which is preliminary data.</text>
</comment>
<dbReference type="InterPro" id="IPR005488">
    <property type="entry name" value="Etherase_MurQ"/>
</dbReference>
<dbReference type="FunFam" id="3.40.50.10490:FF:000014">
    <property type="entry name" value="N-acetylmuramic acid 6-phosphate etherase"/>
    <property type="match status" value="1"/>
</dbReference>
<dbReference type="PANTHER" id="PTHR10088:SF4">
    <property type="entry name" value="GLUCOKINASE REGULATORY PROTEIN"/>
    <property type="match status" value="1"/>
</dbReference>
<dbReference type="OrthoDB" id="9813395at2"/>
<comment type="pathway">
    <text evidence="5">Amino-sugar metabolism; 1,6-anhydro-N-acetylmuramate degradation.</text>
</comment>
<dbReference type="EMBL" id="VYWW01000046">
    <property type="protein sequence ID" value="KAA9320464.1"/>
    <property type="molecule type" value="Genomic_DNA"/>
</dbReference>
<evidence type="ECO:0000313" key="17">
    <source>
        <dbReference type="Proteomes" id="UP001385848"/>
    </source>
</evidence>
<dbReference type="KEGG" id="lje:BUE77_06820"/>
<organism evidence="14 16">
    <name type="scientific">Lactobacillus jensenii</name>
    <dbReference type="NCBI Taxonomy" id="109790"/>
    <lineage>
        <taxon>Bacteria</taxon>
        <taxon>Bacillati</taxon>
        <taxon>Bacillota</taxon>
        <taxon>Bacilli</taxon>
        <taxon>Lactobacillales</taxon>
        <taxon>Lactobacillaceae</taxon>
        <taxon>Lactobacillus</taxon>
    </lineage>
</organism>
<comment type="function">
    <text evidence="12">Specifically catalyzes the cleavage of the D-lactyl ether substituent of MurNAc 6-phosphate, producing GlcNAc 6-phosphate and D-lactate.</text>
</comment>
<dbReference type="RefSeq" id="WP_006585729.1">
    <property type="nucleotide sequence ID" value="NZ_CATOUV010000001.1"/>
</dbReference>
<keyword evidence="2 12" id="KW-0456">Lyase</keyword>
<dbReference type="InterPro" id="IPR046348">
    <property type="entry name" value="SIS_dom_sf"/>
</dbReference>
<evidence type="ECO:0000256" key="4">
    <source>
        <dbReference type="ARBA" id="ARBA00051747"/>
    </source>
</evidence>
<comment type="subunit">
    <text evidence="1 12">Homodimer.</text>
</comment>
<proteinExistence type="inferred from homology"/>
<keyword evidence="17" id="KW-1185">Reference proteome</keyword>
<dbReference type="AlphaFoldDB" id="A0A5N1I6F6"/>
<protein>
    <recommendedName>
        <fullName evidence="9 12">N-acetylmuramic acid 6-phosphate etherase</fullName>
        <shortName evidence="12">MurNAc-6-P etherase</shortName>
        <ecNumber evidence="8 12">4.2.1.126</ecNumber>
    </recommendedName>
    <alternativeName>
        <fullName evidence="11 12">N-acetylmuramic acid 6-phosphate hydrolase</fullName>
    </alternativeName>
    <alternativeName>
        <fullName evidence="10 12">N-acetylmuramic acid 6-phosphate lyase</fullName>
    </alternativeName>
</protein>
<feature type="domain" description="SIS" evidence="13">
    <location>
        <begin position="57"/>
        <end position="220"/>
    </location>
</feature>
<dbReference type="Gene3D" id="3.40.50.10490">
    <property type="entry name" value="Glucose-6-phosphate isomerase like protein, domain 1"/>
    <property type="match status" value="1"/>
</dbReference>
<feature type="active site" evidence="12">
    <location>
        <position position="116"/>
    </location>
</feature>
<dbReference type="NCBIfam" id="NF009222">
    <property type="entry name" value="PRK12570.1"/>
    <property type="match status" value="1"/>
</dbReference>
<evidence type="ECO:0000256" key="2">
    <source>
        <dbReference type="ARBA" id="ARBA00023239"/>
    </source>
</evidence>
<dbReference type="GO" id="GO:0016803">
    <property type="term" value="F:ether hydrolase activity"/>
    <property type="evidence" value="ECO:0007669"/>
    <property type="project" value="TreeGrafter"/>
</dbReference>
<dbReference type="EC" id="4.2.1.126" evidence="8 12"/>
<dbReference type="HAMAP" id="MF_00068">
    <property type="entry name" value="MurQ"/>
    <property type="match status" value="1"/>
</dbReference>
<dbReference type="InterPro" id="IPR001347">
    <property type="entry name" value="SIS_dom"/>
</dbReference>
<comment type="similarity">
    <text evidence="7 12">Belongs to the GCKR-like family. MurNAc-6-P etherase subfamily.</text>
</comment>
<dbReference type="NCBIfam" id="TIGR00274">
    <property type="entry name" value="N-acetylmuramic acid 6-phosphate etherase"/>
    <property type="match status" value="1"/>
</dbReference>
<dbReference type="CDD" id="cd05007">
    <property type="entry name" value="SIS_Etherase"/>
    <property type="match status" value="1"/>
</dbReference>
<dbReference type="GO" id="GO:0016835">
    <property type="term" value="F:carbon-oxygen lyase activity"/>
    <property type="evidence" value="ECO:0007669"/>
    <property type="project" value="UniProtKB-UniRule"/>
</dbReference>
<dbReference type="InterPro" id="IPR005486">
    <property type="entry name" value="Glucokinase_regulatory_CS"/>
</dbReference>
<dbReference type="PROSITE" id="PS01272">
    <property type="entry name" value="GCKR"/>
    <property type="match status" value="1"/>
</dbReference>
<dbReference type="UniPathway" id="UPA00342"/>
<dbReference type="GeneID" id="31743427"/>
<evidence type="ECO:0000313" key="15">
    <source>
        <dbReference type="EMBL" id="MEL0565134.1"/>
    </source>
</evidence>
<comment type="pathway">
    <text evidence="6">Cell wall biogenesis.</text>
</comment>
<dbReference type="Gene3D" id="1.10.8.1080">
    <property type="match status" value="1"/>
</dbReference>
<sequence>MTLDISKLETEQPNPKTRKIDECSTDQILKLINDQDQTIAGVVRKTIPKIGQIVEAATNAIKNGGHVYYVGAGTSGRLGVLDAAECPPTYGVSPELFQGILAGGKEAIFVAKEGVEDSESRGKQALVEHNLAKSDLVIGIAASGRTPYVIGALKYANDVGAGTASIACVTNSALARYAKIAIEAVTGPEVITGSTRMKSGTAQKLILNMISTTTMIKLGKVYENYMVDVSPTNQKLEVRACNMIKLFTDLDDQAAKDLFIASHKEVKTAIVMYLKKVDYKQAKVLLDKSQGHIRQAIKE</sequence>
<dbReference type="FunFam" id="1.10.8.1080:FF:000001">
    <property type="entry name" value="N-acetylmuramic acid 6-phosphate etherase"/>
    <property type="match status" value="1"/>
</dbReference>
<evidence type="ECO:0000256" key="12">
    <source>
        <dbReference type="HAMAP-Rule" id="MF_00068"/>
    </source>
</evidence>
<dbReference type="GO" id="GO:0046348">
    <property type="term" value="P:amino sugar catabolic process"/>
    <property type="evidence" value="ECO:0007669"/>
    <property type="project" value="InterPro"/>
</dbReference>
<feature type="active site" description="Proton donor" evidence="12">
    <location>
        <position position="85"/>
    </location>
</feature>
<dbReference type="GO" id="GO:0009254">
    <property type="term" value="P:peptidoglycan turnover"/>
    <property type="evidence" value="ECO:0007669"/>
    <property type="project" value="TreeGrafter"/>
</dbReference>
<evidence type="ECO:0000256" key="5">
    <source>
        <dbReference type="ARBA" id="ARBA00060595"/>
    </source>
</evidence>
<comment type="catalytic activity">
    <reaction evidence="4 12">
        <text>N-acetyl-D-muramate 6-phosphate + H2O = N-acetyl-D-glucosamine 6-phosphate + (R)-lactate</text>
        <dbReference type="Rhea" id="RHEA:26410"/>
        <dbReference type="ChEBI" id="CHEBI:15377"/>
        <dbReference type="ChEBI" id="CHEBI:16004"/>
        <dbReference type="ChEBI" id="CHEBI:57513"/>
        <dbReference type="ChEBI" id="CHEBI:58722"/>
        <dbReference type="EC" id="4.2.1.126"/>
    </reaction>
</comment>
<dbReference type="SUPFAM" id="SSF53697">
    <property type="entry name" value="SIS domain"/>
    <property type="match status" value="1"/>
</dbReference>
<evidence type="ECO:0000256" key="3">
    <source>
        <dbReference type="ARBA" id="ARBA00023277"/>
    </source>
</evidence>
<keyword evidence="3 12" id="KW-0119">Carbohydrate metabolism</keyword>
<evidence type="ECO:0000256" key="6">
    <source>
        <dbReference type="ARBA" id="ARBA00060672"/>
    </source>
</evidence>
<evidence type="ECO:0000256" key="10">
    <source>
        <dbReference type="ARBA" id="ARBA00077905"/>
    </source>
</evidence>
<gene>
    <name evidence="12 14" type="primary">murQ</name>
    <name evidence="15" type="ORF">AAC431_04240</name>
    <name evidence="14" type="ORF">F6H94_07920</name>
</gene>
<evidence type="ECO:0000313" key="16">
    <source>
        <dbReference type="Proteomes" id="UP000327236"/>
    </source>
</evidence>
<dbReference type="Proteomes" id="UP000327236">
    <property type="component" value="Unassembled WGS sequence"/>
</dbReference>